<reference evidence="2 3" key="1">
    <citation type="submission" date="2015-04" db="EMBL/GenBank/DDBJ databases">
        <title>The draft genome sequence of Roseovarius sp.R12b.</title>
        <authorList>
            <person name="Li G."/>
            <person name="Lai Q."/>
            <person name="Shao Z."/>
            <person name="Yan P."/>
        </authorList>
    </citation>
    <scope>NUCLEOTIDE SEQUENCE [LARGE SCALE GENOMIC DNA]</scope>
    <source>
        <strain evidence="2 3">R12B</strain>
    </source>
</reference>
<evidence type="ECO:0000256" key="1">
    <source>
        <dbReference type="SAM" id="MobiDB-lite"/>
    </source>
</evidence>
<evidence type="ECO:0000313" key="2">
    <source>
        <dbReference type="EMBL" id="KRS12625.1"/>
    </source>
</evidence>
<organism evidence="2 3">
    <name type="scientific">Roseovarius atlanticus</name>
    <dbReference type="NCBI Taxonomy" id="1641875"/>
    <lineage>
        <taxon>Bacteria</taxon>
        <taxon>Pseudomonadati</taxon>
        <taxon>Pseudomonadota</taxon>
        <taxon>Alphaproteobacteria</taxon>
        <taxon>Rhodobacterales</taxon>
        <taxon>Roseobacteraceae</taxon>
        <taxon>Roseovarius</taxon>
    </lineage>
</organism>
<dbReference type="RefSeq" id="WP_057793276.1">
    <property type="nucleotide sequence ID" value="NZ_LAXJ01000009.1"/>
</dbReference>
<dbReference type="EMBL" id="LAXJ01000009">
    <property type="protein sequence ID" value="KRS12625.1"/>
    <property type="molecule type" value="Genomic_DNA"/>
</dbReference>
<dbReference type="PATRIC" id="fig|1641875.4.peg.4653"/>
<feature type="region of interest" description="Disordered" evidence="1">
    <location>
        <begin position="61"/>
        <end position="84"/>
    </location>
</feature>
<name>A0A0T5NUT8_9RHOB</name>
<proteinExistence type="predicted"/>
<dbReference type="AlphaFoldDB" id="A0A0T5NUT8"/>
<sequence length="84" mass="9317">MQIEKLEFDAIRYNPELEAFEAAVRIHDSGHIFRYPVHLKAPLNAEYALIARGLTQKASLRHTQKAHDLRSALPEPAQGAAAAA</sequence>
<comment type="caution">
    <text evidence="2">The sequence shown here is derived from an EMBL/GenBank/DDBJ whole genome shotgun (WGS) entry which is preliminary data.</text>
</comment>
<protein>
    <submittedName>
        <fullName evidence="2">Uncharacterized protein</fullName>
    </submittedName>
</protein>
<accession>A0A0T5NUT8</accession>
<gene>
    <name evidence="2" type="ORF">XM53_11170</name>
</gene>
<evidence type="ECO:0000313" key="3">
    <source>
        <dbReference type="Proteomes" id="UP000051295"/>
    </source>
</evidence>
<dbReference type="STRING" id="1641875.XM53_11170"/>
<dbReference type="OrthoDB" id="7864340at2"/>
<keyword evidence="3" id="KW-1185">Reference proteome</keyword>
<dbReference type="Proteomes" id="UP000051295">
    <property type="component" value="Unassembled WGS sequence"/>
</dbReference>